<sequence length="466" mass="52961">MLSLATSIKRQTARIASLCDRNRTSTVEIMMGGTRFMPMEILDQIVFYTALSDYDLQGLDGEEPVYSTATLKKLRLVNRQFYHSASRLFFGSIVLHLGCMKRSKFDAFAGFCQKENSRHIRDLKVFAKNSKMHRRLTEAHAARIAGYITRCIEQLQNVRYLSFFGADNCPVLPGKDALRHELRVANMIINALHRSVPLLTGLCLHNLDGTVIARFSGKDNPGMAAVISRLQSIELDVRDSGSSEAINLNEIFQHAKSLRWMCLVRVGTIRDMVIHPDAPLQTIRFSKLEISSTCFSNIIRRYEATYKEVALNEVNILRDNLWRWPTTLNTSKLDIDDSSPHVSMTEFIACLNIIGEARASGDKAILSPQPYNQPGILRQLPYTLKLRLDTPIFRLDAATPIPQAERRSVLCRRGDDSIRWLPSAYETYTEPQDKEDDRPERNPNYHSQFRRLAESGTAALRLLRGV</sequence>
<keyword evidence="2" id="KW-1185">Reference proteome</keyword>
<name>A0A5N6U6B6_ASPAV</name>
<proteinExistence type="predicted"/>
<gene>
    <name evidence="1" type="ORF">BDV25DRAFT_136111</name>
</gene>
<reference evidence="1 2" key="1">
    <citation type="submission" date="2019-04" db="EMBL/GenBank/DDBJ databases">
        <title>Friends and foes A comparative genomics study of 23 Aspergillus species from section Flavi.</title>
        <authorList>
            <consortium name="DOE Joint Genome Institute"/>
            <person name="Kjaerbolling I."/>
            <person name="Vesth T."/>
            <person name="Frisvad J.C."/>
            <person name="Nybo J.L."/>
            <person name="Theobald S."/>
            <person name="Kildgaard S."/>
            <person name="Isbrandt T."/>
            <person name="Kuo A."/>
            <person name="Sato A."/>
            <person name="Lyhne E.K."/>
            <person name="Kogle M.E."/>
            <person name="Wiebenga A."/>
            <person name="Kun R.S."/>
            <person name="Lubbers R.J."/>
            <person name="Makela M.R."/>
            <person name="Barry K."/>
            <person name="Chovatia M."/>
            <person name="Clum A."/>
            <person name="Daum C."/>
            <person name="Haridas S."/>
            <person name="He G."/>
            <person name="LaButti K."/>
            <person name="Lipzen A."/>
            <person name="Mondo S."/>
            <person name="Riley R."/>
            <person name="Salamov A."/>
            <person name="Simmons B.A."/>
            <person name="Magnuson J.K."/>
            <person name="Henrissat B."/>
            <person name="Mortensen U.H."/>
            <person name="Larsen T.O."/>
            <person name="Devries R.P."/>
            <person name="Grigoriev I.V."/>
            <person name="Machida M."/>
            <person name="Baker S.E."/>
            <person name="Andersen M.R."/>
        </authorList>
    </citation>
    <scope>NUCLEOTIDE SEQUENCE [LARGE SCALE GENOMIC DNA]</scope>
    <source>
        <strain evidence="1 2">IBT 18842</strain>
    </source>
</reference>
<organism evidence="1 2">
    <name type="scientific">Aspergillus avenaceus</name>
    <dbReference type="NCBI Taxonomy" id="36643"/>
    <lineage>
        <taxon>Eukaryota</taxon>
        <taxon>Fungi</taxon>
        <taxon>Dikarya</taxon>
        <taxon>Ascomycota</taxon>
        <taxon>Pezizomycotina</taxon>
        <taxon>Eurotiomycetes</taxon>
        <taxon>Eurotiomycetidae</taxon>
        <taxon>Eurotiales</taxon>
        <taxon>Aspergillaceae</taxon>
        <taxon>Aspergillus</taxon>
        <taxon>Aspergillus subgen. Circumdati</taxon>
    </lineage>
</organism>
<evidence type="ECO:0000313" key="2">
    <source>
        <dbReference type="Proteomes" id="UP000325780"/>
    </source>
</evidence>
<evidence type="ECO:0000313" key="1">
    <source>
        <dbReference type="EMBL" id="KAE8154185.1"/>
    </source>
</evidence>
<dbReference type="Proteomes" id="UP000325780">
    <property type="component" value="Unassembled WGS sequence"/>
</dbReference>
<accession>A0A5N6U6B6</accession>
<dbReference type="AlphaFoldDB" id="A0A5N6U6B6"/>
<dbReference type="EMBL" id="ML742031">
    <property type="protein sequence ID" value="KAE8154185.1"/>
    <property type="molecule type" value="Genomic_DNA"/>
</dbReference>
<protein>
    <submittedName>
        <fullName evidence="1">Uncharacterized protein</fullName>
    </submittedName>
</protein>